<keyword evidence="25" id="KW-1185">Reference proteome</keyword>
<evidence type="ECO:0000256" key="16">
    <source>
        <dbReference type="ARBA" id="ARBA00023242"/>
    </source>
</evidence>
<dbReference type="Pfam" id="PF07653">
    <property type="entry name" value="SH3_2"/>
    <property type="match status" value="1"/>
</dbReference>
<evidence type="ECO:0000256" key="22">
    <source>
        <dbReference type="SAM" id="MobiDB-lite"/>
    </source>
</evidence>
<keyword evidence="6 21" id="KW-0728">SH3 domain</keyword>
<feature type="compositionally biased region" description="Polar residues" evidence="22">
    <location>
        <begin position="799"/>
        <end position="808"/>
    </location>
</feature>
<evidence type="ECO:0000256" key="1">
    <source>
        <dbReference type="ARBA" id="ARBA00004123"/>
    </source>
</evidence>
<dbReference type="PANTHER" id="PTHR42748">
    <property type="entry name" value="NITROGEN METABOLITE REPRESSION PROTEIN NMRA FAMILY MEMBER"/>
    <property type="match status" value="1"/>
</dbReference>
<dbReference type="Gene3D" id="3.90.25.10">
    <property type="entry name" value="UDP-galactose 4-epimerase, domain 1"/>
    <property type="match status" value="1"/>
</dbReference>
<feature type="compositionally biased region" description="Polar residues" evidence="22">
    <location>
        <begin position="770"/>
        <end position="779"/>
    </location>
</feature>
<evidence type="ECO:0000256" key="13">
    <source>
        <dbReference type="ARBA" id="ARBA00023010"/>
    </source>
</evidence>
<evidence type="ECO:0000256" key="6">
    <source>
        <dbReference type="ARBA" id="ARBA00022443"/>
    </source>
</evidence>
<dbReference type="FunFam" id="3.40.50.720:FF:000181">
    <property type="entry name" value="NmrA-like family domain-containing protein 1"/>
    <property type="match status" value="1"/>
</dbReference>
<evidence type="ECO:0000259" key="23">
    <source>
        <dbReference type="PROSITE" id="PS50002"/>
    </source>
</evidence>
<dbReference type="CDD" id="cd11771">
    <property type="entry name" value="SH3_Pex13p_fungal"/>
    <property type="match status" value="1"/>
</dbReference>
<dbReference type="CDD" id="cd05251">
    <property type="entry name" value="NmrA_like_SDR_a"/>
    <property type="match status" value="1"/>
</dbReference>
<dbReference type="GO" id="GO:0016560">
    <property type="term" value="P:protein import into peroxisome matrix, docking"/>
    <property type="evidence" value="ECO:0007669"/>
    <property type="project" value="InterPro"/>
</dbReference>
<comment type="caution">
    <text evidence="24">The sequence shown here is derived from an EMBL/GenBank/DDBJ whole genome shotgun (WGS) entry which is preliminary data.</text>
</comment>
<keyword evidence="13" id="KW-0811">Translocation</keyword>
<dbReference type="InterPro" id="IPR007223">
    <property type="entry name" value="Peroxin-13_N"/>
</dbReference>
<evidence type="ECO:0000256" key="10">
    <source>
        <dbReference type="ARBA" id="ARBA00022857"/>
    </source>
</evidence>
<dbReference type="Proteomes" id="UP001239795">
    <property type="component" value="Unassembled WGS sequence"/>
</dbReference>
<keyword evidence="10" id="KW-0521">NADP</keyword>
<dbReference type="SMART" id="SM00326">
    <property type="entry name" value="SH3"/>
    <property type="match status" value="1"/>
</dbReference>
<comment type="subunit">
    <text evidence="20">Interacts (via SH3 domain) with PEX14 (via SH3-binding motif); forming the PEX13-PEX14 docking complex.</text>
</comment>
<dbReference type="Gene3D" id="2.30.30.40">
    <property type="entry name" value="SH3 Domains"/>
    <property type="match status" value="1"/>
</dbReference>
<comment type="subcellular location">
    <subcellularLocation>
        <location evidence="3">Cytoplasm</location>
        <location evidence="3">Perinuclear region</location>
    </subcellularLocation>
    <subcellularLocation>
        <location evidence="1">Nucleus</location>
    </subcellularLocation>
    <subcellularLocation>
        <location evidence="2">Peroxisome membrane</location>
        <topology evidence="2">Single-pass membrane protein</topology>
    </subcellularLocation>
</comment>
<evidence type="ECO:0000256" key="4">
    <source>
        <dbReference type="ARBA" id="ARBA00006033"/>
    </source>
</evidence>
<evidence type="ECO:0000256" key="11">
    <source>
        <dbReference type="ARBA" id="ARBA00022927"/>
    </source>
</evidence>
<comment type="similarity">
    <text evidence="4">Belongs to the peroxin-13 family.</text>
</comment>
<dbReference type="FunFam" id="2.30.30.40:FF:000128">
    <property type="entry name" value="Peroxisomal membrane protein (Pex13)"/>
    <property type="match status" value="1"/>
</dbReference>
<gene>
    <name evidence="24" type="ORF">CMEL01_03857</name>
</gene>
<dbReference type="InterPro" id="IPR001452">
    <property type="entry name" value="SH3_domain"/>
</dbReference>
<keyword evidence="11" id="KW-0653">Protein transport</keyword>
<evidence type="ECO:0000256" key="17">
    <source>
        <dbReference type="ARBA" id="ARBA00029693"/>
    </source>
</evidence>
<keyword evidence="16" id="KW-0539">Nucleus</keyword>
<dbReference type="InterPro" id="IPR036028">
    <property type="entry name" value="SH3-like_dom_sf"/>
</dbReference>
<evidence type="ECO:0000313" key="24">
    <source>
        <dbReference type="EMBL" id="KAK1455097.1"/>
    </source>
</evidence>
<evidence type="ECO:0000256" key="21">
    <source>
        <dbReference type="PROSITE-ProRule" id="PRU00192"/>
    </source>
</evidence>
<keyword evidence="14" id="KW-0472">Membrane</keyword>
<dbReference type="Pfam" id="PF05368">
    <property type="entry name" value="NmrA"/>
    <property type="match status" value="1"/>
</dbReference>
<evidence type="ECO:0000256" key="7">
    <source>
        <dbReference type="ARBA" id="ARBA00022448"/>
    </source>
</evidence>
<dbReference type="Gene3D" id="3.40.50.720">
    <property type="entry name" value="NAD(P)-binding Rossmann-like Domain"/>
    <property type="match status" value="1"/>
</dbReference>
<dbReference type="SUPFAM" id="SSF50044">
    <property type="entry name" value="SH3-domain"/>
    <property type="match status" value="1"/>
</dbReference>
<dbReference type="GO" id="GO:0048471">
    <property type="term" value="C:perinuclear region of cytoplasm"/>
    <property type="evidence" value="ECO:0007669"/>
    <property type="project" value="UniProtKB-SubCell"/>
</dbReference>
<evidence type="ECO:0000256" key="14">
    <source>
        <dbReference type="ARBA" id="ARBA00023136"/>
    </source>
</evidence>
<comment type="similarity">
    <text evidence="5">Belongs to the NmrA-type oxidoreductase family.</text>
</comment>
<dbReference type="GO" id="GO:0005778">
    <property type="term" value="C:peroxisomal membrane"/>
    <property type="evidence" value="ECO:0007669"/>
    <property type="project" value="UniProtKB-SubCell"/>
</dbReference>
<dbReference type="PANTHER" id="PTHR42748:SF31">
    <property type="entry name" value="NMRA-LIKE DOMAIN-CONTAINING PROTEIN-RELATED"/>
    <property type="match status" value="1"/>
</dbReference>
<dbReference type="InterPro" id="IPR036291">
    <property type="entry name" value="NAD(P)-bd_dom_sf"/>
</dbReference>
<keyword evidence="12" id="KW-1133">Transmembrane helix</keyword>
<dbReference type="InterPro" id="IPR051164">
    <property type="entry name" value="NmrA-like_oxidored"/>
</dbReference>
<dbReference type="Pfam" id="PF04088">
    <property type="entry name" value="Peroxin-13_N"/>
    <property type="match status" value="1"/>
</dbReference>
<evidence type="ECO:0000256" key="9">
    <source>
        <dbReference type="ARBA" id="ARBA00022692"/>
    </source>
</evidence>
<sequence>MTKKIITVFGATGAQGGSVVNIFLNDAKLSKDWQVRGVTRDATKDSSKALAAKGVEVVAADLGDKASLAAAVKGASAVFAVTNYWDKMDKELEIQQGKNIADAALEAGVEHFIFSSLLDVNKLSKGALPDVYHFDSKAAVEEYIRTTSLPATFFLPGFYMANLPGGMFRQTPPDNAWGLSLPVPASAPIPLFDAATDTGKFVKGIVLHREKVLGKRVYAATSYVTAGEAVETFKKVYPEAGKTARFNELTHEQFKGALKGQGMPDFVAEEMLQNMRLLDEFGYYGGEKLDESHAIVEDKLTTWEEHVKNAKAFSGLSTSLRGHLPSTVTASPSAAAPHYYSGALRCEPNSFRHPSDPPAFSYPWPIPDPIFPSPLSNTSQNVVRILIFTASPIEVDFTPMSAASIATPTPATSLSGGTPPAVPERPASLASTVDQNAAAYSRAGLGAAASPYGSYGGGAYSSPYSSPYSRMGSYGGYGGGMYGGGMYGGGYGGGMYGGGMYGGGMGMGGMGGMGGPNDPNSLTNRFNNSTQATFQMLEGIVGAFGGFAQMLESTYMATHSSFFAMVSVAEQFSNLRDTLGSILGIFTLMRWIRTLIAKITGRPPPADATALTPAAFAKFEGRSPIGPDGAPLGPPKASRKPLFFFLLAAFGLPYLMRKMINTMAASAEEEERRRMALAGAQQPLDPSKLDYCRLLYDYAPQPGNAVKDVDMEVRKGDLVAVLSKSDPIGNPSEWWRCRARDGRTGYLPSTYLEVIKRPGQPLAAIKGAPSDSSRTNSLTGAAPEKGPEIKTKIGDVSPESFQKSVFYN</sequence>
<keyword evidence="9" id="KW-0812">Transmembrane</keyword>
<evidence type="ECO:0000256" key="19">
    <source>
        <dbReference type="ARBA" id="ARBA00040296"/>
    </source>
</evidence>
<accession>A0AAI9UB43</accession>
<feature type="domain" description="SH3" evidence="23">
    <location>
        <begin position="687"/>
        <end position="757"/>
    </location>
</feature>
<evidence type="ECO:0000256" key="8">
    <source>
        <dbReference type="ARBA" id="ARBA00022490"/>
    </source>
</evidence>
<evidence type="ECO:0000256" key="2">
    <source>
        <dbReference type="ARBA" id="ARBA00004549"/>
    </source>
</evidence>
<evidence type="ECO:0000256" key="20">
    <source>
        <dbReference type="ARBA" id="ARBA00065871"/>
    </source>
</evidence>
<dbReference type="PROSITE" id="PS50002">
    <property type="entry name" value="SH3"/>
    <property type="match status" value="1"/>
</dbReference>
<evidence type="ECO:0000256" key="12">
    <source>
        <dbReference type="ARBA" id="ARBA00022989"/>
    </source>
</evidence>
<reference evidence="24 25" key="1">
    <citation type="submission" date="2016-10" db="EMBL/GenBank/DDBJ databases">
        <title>The genome sequence of Colletotrichum fioriniae PJ7.</title>
        <authorList>
            <person name="Baroncelli R."/>
        </authorList>
    </citation>
    <scope>NUCLEOTIDE SEQUENCE [LARGE SCALE GENOMIC DNA]</scope>
    <source>
        <strain evidence="24">Col 31</strain>
    </source>
</reference>
<dbReference type="InterPro" id="IPR008030">
    <property type="entry name" value="NmrA-like"/>
</dbReference>
<dbReference type="SUPFAM" id="SSF51735">
    <property type="entry name" value="NAD(P)-binding Rossmann-fold domains"/>
    <property type="match status" value="1"/>
</dbReference>
<keyword evidence="7" id="KW-0813">Transport</keyword>
<evidence type="ECO:0000256" key="18">
    <source>
        <dbReference type="ARBA" id="ARBA00034535"/>
    </source>
</evidence>
<name>A0AAI9UB43_9PEZI</name>
<organism evidence="24 25">
    <name type="scientific">Colletotrichum melonis</name>
    <dbReference type="NCBI Taxonomy" id="1209925"/>
    <lineage>
        <taxon>Eukaryota</taxon>
        <taxon>Fungi</taxon>
        <taxon>Dikarya</taxon>
        <taxon>Ascomycota</taxon>
        <taxon>Pezizomycotina</taxon>
        <taxon>Sordariomycetes</taxon>
        <taxon>Hypocreomycetidae</taxon>
        <taxon>Glomerellales</taxon>
        <taxon>Glomerellaceae</taxon>
        <taxon>Colletotrichum</taxon>
        <taxon>Colletotrichum acutatum species complex</taxon>
    </lineage>
</organism>
<evidence type="ECO:0000256" key="15">
    <source>
        <dbReference type="ARBA" id="ARBA00023140"/>
    </source>
</evidence>
<evidence type="ECO:0000313" key="25">
    <source>
        <dbReference type="Proteomes" id="UP001239795"/>
    </source>
</evidence>
<feature type="region of interest" description="Disordered" evidence="22">
    <location>
        <begin position="766"/>
        <end position="808"/>
    </location>
</feature>
<dbReference type="GO" id="GO:0005634">
    <property type="term" value="C:nucleus"/>
    <property type="evidence" value="ECO:0007669"/>
    <property type="project" value="UniProtKB-SubCell"/>
</dbReference>
<evidence type="ECO:0000256" key="3">
    <source>
        <dbReference type="ARBA" id="ARBA00004556"/>
    </source>
</evidence>
<keyword evidence="8" id="KW-0963">Cytoplasm</keyword>
<keyword evidence="15" id="KW-0576">Peroxisome</keyword>
<evidence type="ECO:0000256" key="5">
    <source>
        <dbReference type="ARBA" id="ARBA00006328"/>
    </source>
</evidence>
<dbReference type="AlphaFoldDB" id="A0AAI9UB43"/>
<dbReference type="EMBL" id="MLGG01000024">
    <property type="protein sequence ID" value="KAK1455097.1"/>
    <property type="molecule type" value="Genomic_DNA"/>
</dbReference>
<proteinExistence type="inferred from homology"/>
<protein>
    <recommendedName>
        <fullName evidence="19">NmrA-like family domain-containing protein 1</fullName>
    </recommendedName>
    <alternativeName>
        <fullName evidence="17">Peroxin-13</fullName>
    </alternativeName>
    <alternativeName>
        <fullName evidence="18">Peroxisomal membrane protein PEX13</fullName>
    </alternativeName>
</protein>